<accession>A0A4C1WTK6</accession>
<proteinExistence type="predicted"/>
<dbReference type="AlphaFoldDB" id="A0A4C1WTK6"/>
<keyword evidence="2" id="KW-1185">Reference proteome</keyword>
<organism evidence="1 2">
    <name type="scientific">Eumeta variegata</name>
    <name type="common">Bagworm moth</name>
    <name type="synonym">Eumeta japonica</name>
    <dbReference type="NCBI Taxonomy" id="151549"/>
    <lineage>
        <taxon>Eukaryota</taxon>
        <taxon>Metazoa</taxon>
        <taxon>Ecdysozoa</taxon>
        <taxon>Arthropoda</taxon>
        <taxon>Hexapoda</taxon>
        <taxon>Insecta</taxon>
        <taxon>Pterygota</taxon>
        <taxon>Neoptera</taxon>
        <taxon>Endopterygota</taxon>
        <taxon>Lepidoptera</taxon>
        <taxon>Glossata</taxon>
        <taxon>Ditrysia</taxon>
        <taxon>Tineoidea</taxon>
        <taxon>Psychidae</taxon>
        <taxon>Oiketicinae</taxon>
        <taxon>Eumeta</taxon>
    </lineage>
</organism>
<reference evidence="1 2" key="1">
    <citation type="journal article" date="2019" name="Commun. Biol.">
        <title>The bagworm genome reveals a unique fibroin gene that provides high tensile strength.</title>
        <authorList>
            <person name="Kono N."/>
            <person name="Nakamura H."/>
            <person name="Ohtoshi R."/>
            <person name="Tomita M."/>
            <person name="Numata K."/>
            <person name="Arakawa K."/>
        </authorList>
    </citation>
    <scope>NUCLEOTIDE SEQUENCE [LARGE SCALE GENOMIC DNA]</scope>
</reference>
<sequence length="95" mass="10236">MTEVSIFDVHPIIEVNKRLLVVLSKSYNSIHIAHDKKPIFPSLASSLLRHQYVCVVVGGVGRSGEAAPANPTGYRGEWPTTVVAFHVPVSGLTAT</sequence>
<comment type="caution">
    <text evidence="1">The sequence shown here is derived from an EMBL/GenBank/DDBJ whole genome shotgun (WGS) entry which is preliminary data.</text>
</comment>
<gene>
    <name evidence="1" type="ORF">EVAR_36479_1</name>
</gene>
<name>A0A4C1WTK6_EUMVA</name>
<protein>
    <submittedName>
        <fullName evidence="1">Uncharacterized protein</fullName>
    </submittedName>
</protein>
<dbReference type="Proteomes" id="UP000299102">
    <property type="component" value="Unassembled WGS sequence"/>
</dbReference>
<evidence type="ECO:0000313" key="2">
    <source>
        <dbReference type="Proteomes" id="UP000299102"/>
    </source>
</evidence>
<dbReference type="EMBL" id="BGZK01000642">
    <property type="protein sequence ID" value="GBP54263.1"/>
    <property type="molecule type" value="Genomic_DNA"/>
</dbReference>
<evidence type="ECO:0000313" key="1">
    <source>
        <dbReference type="EMBL" id="GBP54263.1"/>
    </source>
</evidence>